<dbReference type="InterPro" id="IPR025714">
    <property type="entry name" value="Methyltranfer_dom"/>
</dbReference>
<dbReference type="PANTHER" id="PTHR43861">
    <property type="entry name" value="TRANS-ACONITATE 2-METHYLTRANSFERASE-RELATED"/>
    <property type="match status" value="1"/>
</dbReference>
<dbReference type="Proteomes" id="UP000694941">
    <property type="component" value="Unplaced"/>
</dbReference>
<dbReference type="CDD" id="cd02440">
    <property type="entry name" value="AdoMet_MTases"/>
    <property type="match status" value="1"/>
</dbReference>
<dbReference type="PANTHER" id="PTHR43861:SF1">
    <property type="entry name" value="TRANS-ACONITATE 2-METHYLTRANSFERASE"/>
    <property type="match status" value="1"/>
</dbReference>
<accession>A0ABM1TR00</accession>
<name>A0ABM1TR00_LIMPO</name>
<dbReference type="GeneID" id="106474262"/>
<dbReference type="InterPro" id="IPR029063">
    <property type="entry name" value="SAM-dependent_MTases_sf"/>
</dbReference>
<evidence type="ECO:0000313" key="3">
    <source>
        <dbReference type="RefSeq" id="XP_022258306.1"/>
    </source>
</evidence>
<feature type="domain" description="Methyltransferase" evidence="1">
    <location>
        <begin position="38"/>
        <end position="147"/>
    </location>
</feature>
<sequence length="282" mass="32273">MNPHEASTYSQLKLDEQIKLIQRVYSSHVNKMTWTDTEYVVLDIGCATGDVTKDILLPLCPDSVSEIIAIDILPEMINFAENHYPHQKIRYKTGDIKDRALVLKQKSKFQKTFSSFSLNMIFDHQLVLQNVNYLLSPGGEFSFIIVATGPQYKAYEELARSTTWEPYMKDWKNFITPMHYWQEIETEYKTLASKCGFAINDISVESLTFGFPGPSKFKSFLNTISPFVSKIPDDKTGFIEDTYRLCLKHGAYQNPDGSIQLPLKILSALATKFMDLSDRVSF</sequence>
<dbReference type="Gene3D" id="3.40.50.150">
    <property type="entry name" value="Vaccinia Virus protein VP39"/>
    <property type="match status" value="1"/>
</dbReference>
<proteinExistence type="predicted"/>
<gene>
    <name evidence="3" type="primary">LOC106474262</name>
</gene>
<evidence type="ECO:0000259" key="1">
    <source>
        <dbReference type="Pfam" id="PF13847"/>
    </source>
</evidence>
<protein>
    <submittedName>
        <fullName evidence="3">Juvenile hormone acid O-methyltransferase-like</fullName>
    </submittedName>
</protein>
<organism evidence="2 3">
    <name type="scientific">Limulus polyphemus</name>
    <name type="common">Atlantic horseshoe crab</name>
    <dbReference type="NCBI Taxonomy" id="6850"/>
    <lineage>
        <taxon>Eukaryota</taxon>
        <taxon>Metazoa</taxon>
        <taxon>Ecdysozoa</taxon>
        <taxon>Arthropoda</taxon>
        <taxon>Chelicerata</taxon>
        <taxon>Merostomata</taxon>
        <taxon>Xiphosura</taxon>
        <taxon>Limulidae</taxon>
        <taxon>Limulus</taxon>
    </lineage>
</organism>
<reference evidence="3" key="1">
    <citation type="submission" date="2025-08" db="UniProtKB">
        <authorList>
            <consortium name="RefSeq"/>
        </authorList>
    </citation>
    <scope>IDENTIFICATION</scope>
    <source>
        <tissue evidence="3">Muscle</tissue>
    </source>
</reference>
<dbReference type="SUPFAM" id="SSF53335">
    <property type="entry name" value="S-adenosyl-L-methionine-dependent methyltransferases"/>
    <property type="match status" value="1"/>
</dbReference>
<dbReference type="Pfam" id="PF13847">
    <property type="entry name" value="Methyltransf_31"/>
    <property type="match status" value="1"/>
</dbReference>
<dbReference type="RefSeq" id="XP_022258306.1">
    <property type="nucleotide sequence ID" value="XM_022402598.1"/>
</dbReference>
<keyword evidence="2" id="KW-1185">Reference proteome</keyword>
<evidence type="ECO:0000313" key="2">
    <source>
        <dbReference type="Proteomes" id="UP000694941"/>
    </source>
</evidence>